<protein>
    <recommendedName>
        <fullName evidence="10">Aquaporin</fullName>
    </recommendedName>
</protein>
<dbReference type="GO" id="GO:0005886">
    <property type="term" value="C:plasma membrane"/>
    <property type="evidence" value="ECO:0007669"/>
    <property type="project" value="TreeGrafter"/>
</dbReference>
<evidence type="ECO:0000256" key="1">
    <source>
        <dbReference type="ARBA" id="ARBA00004141"/>
    </source>
</evidence>
<dbReference type="InterPro" id="IPR023271">
    <property type="entry name" value="Aquaporin-like"/>
</dbReference>
<feature type="transmembrane region" description="Helical" evidence="7">
    <location>
        <begin position="90"/>
        <end position="111"/>
    </location>
</feature>
<evidence type="ECO:0000256" key="7">
    <source>
        <dbReference type="SAM" id="Phobius"/>
    </source>
</evidence>
<keyword evidence="4 7" id="KW-1133">Transmembrane helix</keyword>
<dbReference type="SUPFAM" id="SSF81338">
    <property type="entry name" value="Aquaporin-like"/>
    <property type="match status" value="1"/>
</dbReference>
<evidence type="ECO:0008006" key="10">
    <source>
        <dbReference type="Google" id="ProtNLM"/>
    </source>
</evidence>
<gene>
    <name evidence="8" type="ORF">CYNAS_LOCUS19015</name>
</gene>
<evidence type="ECO:0000313" key="9">
    <source>
        <dbReference type="Proteomes" id="UP001176961"/>
    </source>
</evidence>
<dbReference type="Gene3D" id="1.20.1080.10">
    <property type="entry name" value="Glycerol uptake facilitator protein"/>
    <property type="match status" value="1"/>
</dbReference>
<dbReference type="Proteomes" id="UP001176961">
    <property type="component" value="Unassembled WGS sequence"/>
</dbReference>
<dbReference type="InterPro" id="IPR000425">
    <property type="entry name" value="MIP"/>
</dbReference>
<name>A0AA36HB86_CYLNA</name>
<dbReference type="PRINTS" id="PR00783">
    <property type="entry name" value="MINTRINSICP"/>
</dbReference>
<keyword evidence="3 6" id="KW-0812">Transmembrane</keyword>
<reference evidence="8" key="1">
    <citation type="submission" date="2023-07" db="EMBL/GenBank/DDBJ databases">
        <authorList>
            <consortium name="CYATHOMIX"/>
        </authorList>
    </citation>
    <scope>NUCLEOTIDE SEQUENCE</scope>
    <source>
        <strain evidence="8">N/A</strain>
    </source>
</reference>
<feature type="transmembrane region" description="Helical" evidence="7">
    <location>
        <begin position="12"/>
        <end position="32"/>
    </location>
</feature>
<dbReference type="InterPro" id="IPR034294">
    <property type="entry name" value="Aquaporin_transptr"/>
</dbReference>
<dbReference type="EMBL" id="CATQJL010000316">
    <property type="protein sequence ID" value="CAJ0607032.1"/>
    <property type="molecule type" value="Genomic_DNA"/>
</dbReference>
<comment type="subcellular location">
    <subcellularLocation>
        <location evidence="1">Membrane</location>
        <topology evidence="1">Multi-pass membrane protein</topology>
    </subcellularLocation>
</comment>
<accession>A0AA36HB86</accession>
<feature type="transmembrane region" description="Helical" evidence="7">
    <location>
        <begin position="132"/>
        <end position="154"/>
    </location>
</feature>
<feature type="transmembrane region" description="Helical" evidence="7">
    <location>
        <begin position="44"/>
        <end position="62"/>
    </location>
</feature>
<dbReference type="PANTHER" id="PTHR19139:SF199">
    <property type="entry name" value="MIP17260P"/>
    <property type="match status" value="1"/>
</dbReference>
<comment type="caution">
    <text evidence="8">The sequence shown here is derived from an EMBL/GenBank/DDBJ whole genome shotgun (WGS) entry which is preliminary data.</text>
</comment>
<evidence type="ECO:0000313" key="8">
    <source>
        <dbReference type="EMBL" id="CAJ0607032.1"/>
    </source>
</evidence>
<organism evidence="8 9">
    <name type="scientific">Cylicocyclus nassatus</name>
    <name type="common">Nematode worm</name>
    <dbReference type="NCBI Taxonomy" id="53992"/>
    <lineage>
        <taxon>Eukaryota</taxon>
        <taxon>Metazoa</taxon>
        <taxon>Ecdysozoa</taxon>
        <taxon>Nematoda</taxon>
        <taxon>Chromadorea</taxon>
        <taxon>Rhabditida</taxon>
        <taxon>Rhabditina</taxon>
        <taxon>Rhabditomorpha</taxon>
        <taxon>Strongyloidea</taxon>
        <taxon>Strongylidae</taxon>
        <taxon>Cylicocyclus</taxon>
    </lineage>
</organism>
<proteinExistence type="inferred from homology"/>
<evidence type="ECO:0000256" key="3">
    <source>
        <dbReference type="ARBA" id="ARBA00022692"/>
    </source>
</evidence>
<dbReference type="AlphaFoldDB" id="A0AA36HB86"/>
<keyword evidence="9" id="KW-1185">Reference proteome</keyword>
<sequence length="255" mass="28369">MNNVVITGVDVYRWYVLPAMGELIGTALFVFFVNFASAPSSIRIITYPLISGISLFVLRGFFKKIAPGHYNPVVSVSQCVMRRIDGPTTMAFLAVQAFGAFLGAVLFRSLVSDSMFEQYFIGSYSSNEESKNIARSQGFFLDIILSAVICFSYMSEDSRDYNLQVPLCWMLVSFFSYPLIGQAGNVALSSANAVVYHIFTGDGTSTRHLYLHFAAGLIAIVLSSFIMWLLKTPTKRKRVDDGAKVEQQDKSIEIY</sequence>
<keyword evidence="5 7" id="KW-0472">Membrane</keyword>
<evidence type="ECO:0000256" key="6">
    <source>
        <dbReference type="RuleBase" id="RU000477"/>
    </source>
</evidence>
<keyword evidence="6" id="KW-0813">Transport</keyword>
<dbReference type="Pfam" id="PF00230">
    <property type="entry name" value="MIP"/>
    <property type="match status" value="1"/>
</dbReference>
<feature type="transmembrane region" description="Helical" evidence="7">
    <location>
        <begin position="209"/>
        <end position="230"/>
    </location>
</feature>
<dbReference type="GO" id="GO:0015250">
    <property type="term" value="F:water channel activity"/>
    <property type="evidence" value="ECO:0007669"/>
    <property type="project" value="TreeGrafter"/>
</dbReference>
<evidence type="ECO:0000256" key="5">
    <source>
        <dbReference type="ARBA" id="ARBA00023136"/>
    </source>
</evidence>
<comment type="similarity">
    <text evidence="2 6">Belongs to the MIP/aquaporin (TC 1.A.8) family.</text>
</comment>
<evidence type="ECO:0000256" key="4">
    <source>
        <dbReference type="ARBA" id="ARBA00022989"/>
    </source>
</evidence>
<evidence type="ECO:0000256" key="2">
    <source>
        <dbReference type="ARBA" id="ARBA00006175"/>
    </source>
</evidence>
<dbReference type="PANTHER" id="PTHR19139">
    <property type="entry name" value="AQUAPORIN TRANSPORTER"/>
    <property type="match status" value="1"/>
</dbReference>